<name>A0AAE8MF20_9HYPO</name>
<reference evidence="1" key="1">
    <citation type="submission" date="2018-03" db="EMBL/GenBank/DDBJ databases">
        <authorList>
            <person name="Guldener U."/>
        </authorList>
    </citation>
    <scope>NUCLEOTIDE SEQUENCE</scope>
</reference>
<dbReference type="Proteomes" id="UP001187734">
    <property type="component" value="Unassembled WGS sequence"/>
</dbReference>
<dbReference type="EMBL" id="ONZP01000361">
    <property type="protein sequence ID" value="SPJ82406.1"/>
    <property type="molecule type" value="Genomic_DNA"/>
</dbReference>
<evidence type="ECO:0000313" key="2">
    <source>
        <dbReference type="Proteomes" id="UP001187734"/>
    </source>
</evidence>
<comment type="caution">
    <text evidence="1">The sequence shown here is derived from an EMBL/GenBank/DDBJ whole genome shotgun (WGS) entry which is preliminary data.</text>
</comment>
<keyword evidence="2" id="KW-1185">Reference proteome</keyword>
<organism evidence="1 2">
    <name type="scientific">Fusarium torulosum</name>
    <dbReference type="NCBI Taxonomy" id="33205"/>
    <lineage>
        <taxon>Eukaryota</taxon>
        <taxon>Fungi</taxon>
        <taxon>Dikarya</taxon>
        <taxon>Ascomycota</taxon>
        <taxon>Pezizomycotina</taxon>
        <taxon>Sordariomycetes</taxon>
        <taxon>Hypocreomycetidae</taxon>
        <taxon>Hypocreales</taxon>
        <taxon>Nectriaceae</taxon>
        <taxon>Fusarium</taxon>
    </lineage>
</organism>
<accession>A0AAE8MF20</accession>
<protein>
    <submittedName>
        <fullName evidence="1">Uncharacterized protein</fullName>
    </submittedName>
</protein>
<proteinExistence type="predicted"/>
<sequence>MLSTRNSSSVSLKIVREAGPLSAVVDGKASMRDEKPTRTTCEYLGLIDWFQVCHAQTGATSLVRVWAEDAGKGTSHIIATTFSATPDLSSDSPPSWVAAKSSVNDIRILSRGDYNNDSINSYPVPGAPNHVVTALEHRNSDEVNSLPYEVTIRKEYVSATVSNKGRGWQGFGTIQTLNIPDGVEIIDDSHLIWPFMCQTR</sequence>
<dbReference type="AlphaFoldDB" id="A0AAE8MF20"/>
<evidence type="ECO:0000313" key="1">
    <source>
        <dbReference type="EMBL" id="SPJ82406.1"/>
    </source>
</evidence>
<gene>
    <name evidence="1" type="ORF">FTOL_09811</name>
</gene>